<dbReference type="InterPro" id="IPR000277">
    <property type="entry name" value="Cys/Met-Metab_PyrdxlP-dep_enz"/>
</dbReference>
<reference evidence="4" key="1">
    <citation type="journal article" date="2023" name="Mol. Phylogenet. Evol.">
        <title>Genome-scale phylogeny and comparative genomics of the fungal order Sordariales.</title>
        <authorList>
            <person name="Hensen N."/>
            <person name="Bonometti L."/>
            <person name="Westerberg I."/>
            <person name="Brannstrom I.O."/>
            <person name="Guillou S."/>
            <person name="Cros-Aarteil S."/>
            <person name="Calhoun S."/>
            <person name="Haridas S."/>
            <person name="Kuo A."/>
            <person name="Mondo S."/>
            <person name="Pangilinan J."/>
            <person name="Riley R."/>
            <person name="LaButti K."/>
            <person name="Andreopoulos B."/>
            <person name="Lipzen A."/>
            <person name="Chen C."/>
            <person name="Yan M."/>
            <person name="Daum C."/>
            <person name="Ng V."/>
            <person name="Clum A."/>
            <person name="Steindorff A."/>
            <person name="Ohm R.A."/>
            <person name="Martin F."/>
            <person name="Silar P."/>
            <person name="Natvig D.O."/>
            <person name="Lalanne C."/>
            <person name="Gautier V."/>
            <person name="Ament-Velasquez S.L."/>
            <person name="Kruys A."/>
            <person name="Hutchinson M.I."/>
            <person name="Powell A.J."/>
            <person name="Barry K."/>
            <person name="Miller A.N."/>
            <person name="Grigoriev I.V."/>
            <person name="Debuchy R."/>
            <person name="Gladieux P."/>
            <person name="Hiltunen Thoren M."/>
            <person name="Johannesson H."/>
        </authorList>
    </citation>
    <scope>NUCLEOTIDE SEQUENCE</scope>
    <source>
        <strain evidence="4">CBS 232.78</strain>
    </source>
</reference>
<evidence type="ECO:0000256" key="3">
    <source>
        <dbReference type="SAM" id="MobiDB-lite"/>
    </source>
</evidence>
<comment type="caution">
    <text evidence="4">The sequence shown here is derived from an EMBL/GenBank/DDBJ whole genome shotgun (WGS) entry which is preliminary data.</text>
</comment>
<feature type="compositionally biased region" description="Basic and acidic residues" evidence="3">
    <location>
        <begin position="1"/>
        <end position="13"/>
    </location>
</feature>
<name>A0AAE0NPE0_9PEZI</name>
<proteinExistence type="predicted"/>
<sequence>MSTGHSDHLKGDPYDLQLGDPIPRREPHALSVHLPTWKDTLGWASRQADVVGKMTTGYPRFFIHHSVVRLTKRIILEVNNAKRHPNDDEWNYWYSLYRNGPLEPSEQSGYLERMSQWPLVSGSTSSDNEYDSKDMVQSYWHGLLFSTTRHAQMCCRFLKRQKRQPTEIQAWKVFWNLARPQPVAMDEENTGSVSNVQKTGSDSDSKRGASGEKQEVPDPEPGSNLYLVMFPASCLELVAASNSFWQHTGFGISSRRASHWLKFAPFLSPPQLDFHRISEFHEFRHWNAKTTIKQRISSALLCENHHQNIWLFPSGMAAIAEAAAAVQLARRSPCAIAVFGFAYVDTLKILQKVFGFKVVLYKYSESEIDRLEDVLRSGTTRIGALFTEFPGNPLLQCPNLPRLRTLSEKHDFLLIVDDTIGTSANVHILSHCDVVCTSLSKMFSGKGNVMGGSLAVSLNYLDPTNRYIKLKAFVSALNKLQNTSREHGDNNGWFFEDVITMEHNSADYWDRVHEASATAEYIADKIRHVPCIARLYYPKGGDSQRMYDAFRITNVRNMYRDDRKGGYGFLMSIRFTRPAYARTFYDALTCAKGPSLGTNFTLCCAYTLLAHYNELEVAKEHGVVEDLVRISFGLEDKDRLLGAVVKALRIAYHSQSKG</sequence>
<dbReference type="SUPFAM" id="SSF53383">
    <property type="entry name" value="PLP-dependent transferases"/>
    <property type="match status" value="1"/>
</dbReference>
<evidence type="ECO:0000256" key="1">
    <source>
        <dbReference type="ARBA" id="ARBA00001933"/>
    </source>
</evidence>
<keyword evidence="2" id="KW-0663">Pyridoxal phosphate</keyword>
<accession>A0AAE0NPE0</accession>
<dbReference type="PANTHER" id="PTHR42699">
    <property type="match status" value="1"/>
</dbReference>
<feature type="region of interest" description="Disordered" evidence="3">
    <location>
        <begin position="1"/>
        <end position="21"/>
    </location>
</feature>
<evidence type="ECO:0000313" key="4">
    <source>
        <dbReference type="EMBL" id="KAK3385262.1"/>
    </source>
</evidence>
<keyword evidence="5" id="KW-1185">Reference proteome</keyword>
<evidence type="ECO:0000256" key="2">
    <source>
        <dbReference type="ARBA" id="ARBA00022898"/>
    </source>
</evidence>
<dbReference type="AlphaFoldDB" id="A0AAE0NPE0"/>
<dbReference type="InterPro" id="IPR015422">
    <property type="entry name" value="PyrdxlP-dep_Trfase_small"/>
</dbReference>
<dbReference type="GO" id="GO:0019346">
    <property type="term" value="P:transsulfuration"/>
    <property type="evidence" value="ECO:0007669"/>
    <property type="project" value="InterPro"/>
</dbReference>
<feature type="compositionally biased region" description="Basic and acidic residues" evidence="3">
    <location>
        <begin position="201"/>
        <end position="216"/>
    </location>
</feature>
<gene>
    <name evidence="4" type="ORF">B0H63DRAFT_522606</name>
</gene>
<reference evidence="4" key="2">
    <citation type="submission" date="2023-06" db="EMBL/GenBank/DDBJ databases">
        <authorList>
            <consortium name="Lawrence Berkeley National Laboratory"/>
            <person name="Haridas S."/>
            <person name="Hensen N."/>
            <person name="Bonometti L."/>
            <person name="Westerberg I."/>
            <person name="Brannstrom I.O."/>
            <person name="Guillou S."/>
            <person name="Cros-Aarteil S."/>
            <person name="Calhoun S."/>
            <person name="Kuo A."/>
            <person name="Mondo S."/>
            <person name="Pangilinan J."/>
            <person name="Riley R."/>
            <person name="LaButti K."/>
            <person name="Andreopoulos B."/>
            <person name="Lipzen A."/>
            <person name="Chen C."/>
            <person name="Yanf M."/>
            <person name="Daum C."/>
            <person name="Ng V."/>
            <person name="Clum A."/>
            <person name="Steindorff A."/>
            <person name="Ohm R."/>
            <person name="Martin F."/>
            <person name="Silar P."/>
            <person name="Natvig D."/>
            <person name="Lalanne C."/>
            <person name="Gautier V."/>
            <person name="Ament-velasquez S.L."/>
            <person name="Kruys A."/>
            <person name="Hutchinson M.I."/>
            <person name="Powell A.J."/>
            <person name="Barry K."/>
            <person name="Miller A.N."/>
            <person name="Grigoriev I.V."/>
            <person name="Debuchy R."/>
            <person name="Gladieux P."/>
            <person name="Thoren M.H."/>
            <person name="Johannesson H."/>
        </authorList>
    </citation>
    <scope>NUCLEOTIDE SEQUENCE</scope>
    <source>
        <strain evidence="4">CBS 232.78</strain>
    </source>
</reference>
<dbReference type="Gene3D" id="3.40.640.10">
    <property type="entry name" value="Type I PLP-dependent aspartate aminotransferase-like (Major domain)"/>
    <property type="match status" value="1"/>
</dbReference>
<protein>
    <submittedName>
        <fullName evidence="4">Cystathionine gamma-synthase/beta-lyase</fullName>
    </submittedName>
</protein>
<evidence type="ECO:0000313" key="5">
    <source>
        <dbReference type="Proteomes" id="UP001285441"/>
    </source>
</evidence>
<dbReference type="Gene3D" id="3.90.1150.10">
    <property type="entry name" value="Aspartate Aminotransferase, domain 1"/>
    <property type="match status" value="1"/>
</dbReference>
<dbReference type="Pfam" id="PF01053">
    <property type="entry name" value="Cys_Met_Meta_PP"/>
    <property type="match status" value="1"/>
</dbReference>
<feature type="region of interest" description="Disordered" evidence="3">
    <location>
        <begin position="185"/>
        <end position="220"/>
    </location>
</feature>
<feature type="compositionally biased region" description="Polar residues" evidence="3">
    <location>
        <begin position="190"/>
        <end position="200"/>
    </location>
</feature>
<dbReference type="EMBL" id="JAULSW010000004">
    <property type="protein sequence ID" value="KAK3385262.1"/>
    <property type="molecule type" value="Genomic_DNA"/>
</dbReference>
<dbReference type="InterPro" id="IPR015424">
    <property type="entry name" value="PyrdxlP-dep_Trfase"/>
</dbReference>
<dbReference type="InterPro" id="IPR051750">
    <property type="entry name" value="Trans-sulfuration_enzymes"/>
</dbReference>
<dbReference type="GO" id="GO:0003962">
    <property type="term" value="F:cystathionine gamma-synthase activity"/>
    <property type="evidence" value="ECO:0007669"/>
    <property type="project" value="TreeGrafter"/>
</dbReference>
<dbReference type="GO" id="GO:0030170">
    <property type="term" value="F:pyridoxal phosphate binding"/>
    <property type="evidence" value="ECO:0007669"/>
    <property type="project" value="InterPro"/>
</dbReference>
<comment type="cofactor">
    <cofactor evidence="1">
        <name>pyridoxal 5'-phosphate</name>
        <dbReference type="ChEBI" id="CHEBI:597326"/>
    </cofactor>
</comment>
<dbReference type="Proteomes" id="UP001285441">
    <property type="component" value="Unassembled WGS sequence"/>
</dbReference>
<organism evidence="4 5">
    <name type="scientific">Podospora didyma</name>
    <dbReference type="NCBI Taxonomy" id="330526"/>
    <lineage>
        <taxon>Eukaryota</taxon>
        <taxon>Fungi</taxon>
        <taxon>Dikarya</taxon>
        <taxon>Ascomycota</taxon>
        <taxon>Pezizomycotina</taxon>
        <taxon>Sordariomycetes</taxon>
        <taxon>Sordariomycetidae</taxon>
        <taxon>Sordariales</taxon>
        <taxon>Podosporaceae</taxon>
        <taxon>Podospora</taxon>
    </lineage>
</organism>
<dbReference type="PANTHER" id="PTHR42699:SF1">
    <property type="entry name" value="CYSTATHIONINE GAMMA-SYNTHASE-RELATED"/>
    <property type="match status" value="1"/>
</dbReference>
<dbReference type="InterPro" id="IPR015421">
    <property type="entry name" value="PyrdxlP-dep_Trfase_major"/>
</dbReference>